<organism evidence="1 2">
    <name type="scientific">Homarus americanus</name>
    <name type="common">American lobster</name>
    <dbReference type="NCBI Taxonomy" id="6706"/>
    <lineage>
        <taxon>Eukaryota</taxon>
        <taxon>Metazoa</taxon>
        <taxon>Ecdysozoa</taxon>
        <taxon>Arthropoda</taxon>
        <taxon>Crustacea</taxon>
        <taxon>Multicrustacea</taxon>
        <taxon>Malacostraca</taxon>
        <taxon>Eumalacostraca</taxon>
        <taxon>Eucarida</taxon>
        <taxon>Decapoda</taxon>
        <taxon>Pleocyemata</taxon>
        <taxon>Astacidea</taxon>
        <taxon>Nephropoidea</taxon>
        <taxon>Nephropidae</taxon>
        <taxon>Homarus</taxon>
    </lineage>
</organism>
<evidence type="ECO:0000313" key="2">
    <source>
        <dbReference type="Proteomes" id="UP000747542"/>
    </source>
</evidence>
<accession>A0A8J5K591</accession>
<dbReference type="EMBL" id="JAHLQT010015640">
    <property type="protein sequence ID" value="KAG7169681.1"/>
    <property type="molecule type" value="Genomic_DNA"/>
</dbReference>
<sequence length="83" mass="9077">MPSTGSLVTYPEHPRLSPSPPPLLLPFYFTVLSSFSSQCLPSSLRCSFHVILFTLSSSSRCPLHAVLFTSPPLHGTPVWFSSV</sequence>
<reference evidence="1" key="1">
    <citation type="journal article" date="2021" name="Sci. Adv.">
        <title>The American lobster genome reveals insights on longevity, neural, and immune adaptations.</title>
        <authorList>
            <person name="Polinski J.M."/>
            <person name="Zimin A.V."/>
            <person name="Clark K.F."/>
            <person name="Kohn A.B."/>
            <person name="Sadowski N."/>
            <person name="Timp W."/>
            <person name="Ptitsyn A."/>
            <person name="Khanna P."/>
            <person name="Romanova D.Y."/>
            <person name="Williams P."/>
            <person name="Greenwood S.J."/>
            <person name="Moroz L.L."/>
            <person name="Walt D.R."/>
            <person name="Bodnar A.G."/>
        </authorList>
    </citation>
    <scope>NUCLEOTIDE SEQUENCE</scope>
    <source>
        <strain evidence="1">GMGI-L3</strain>
    </source>
</reference>
<comment type="caution">
    <text evidence="1">The sequence shown here is derived from an EMBL/GenBank/DDBJ whole genome shotgun (WGS) entry which is preliminary data.</text>
</comment>
<evidence type="ECO:0000313" key="1">
    <source>
        <dbReference type="EMBL" id="KAG7169681.1"/>
    </source>
</evidence>
<keyword evidence="2" id="KW-1185">Reference proteome</keyword>
<gene>
    <name evidence="1" type="ORF">Hamer_G013303</name>
</gene>
<dbReference type="Proteomes" id="UP000747542">
    <property type="component" value="Unassembled WGS sequence"/>
</dbReference>
<dbReference type="AlphaFoldDB" id="A0A8J5K591"/>
<name>A0A8J5K591_HOMAM</name>
<proteinExistence type="predicted"/>
<protein>
    <submittedName>
        <fullName evidence="1">Uncharacterized protein</fullName>
    </submittedName>
</protein>